<feature type="region of interest" description="Disordered" evidence="1">
    <location>
        <begin position="1"/>
        <end position="50"/>
    </location>
</feature>
<accession>A0A026WQP1</accession>
<sequence>MASSPTSIENQIDSFLEQFKRSASRAMEETHAAHHHHPGSYNACSSSISRSRSGNLDLELLEAGEFVHFDQPGSRPPSTPTPGRFKSPALRTRLDSAPCRATSRRDSQVVSPIEGPRGPFHRFEPPRARLASRCASLCACLRSA</sequence>
<protein>
    <submittedName>
        <fullName evidence="2">Uncharacterized protein</fullName>
    </submittedName>
</protein>
<dbReference type="Proteomes" id="UP000053097">
    <property type="component" value="Unassembled WGS sequence"/>
</dbReference>
<evidence type="ECO:0000313" key="2">
    <source>
        <dbReference type="EMBL" id="EZA58345.1"/>
    </source>
</evidence>
<keyword evidence="3" id="KW-1185">Reference proteome</keyword>
<evidence type="ECO:0000313" key="3">
    <source>
        <dbReference type="Proteomes" id="UP000053097"/>
    </source>
</evidence>
<organism evidence="2 3">
    <name type="scientific">Ooceraea biroi</name>
    <name type="common">Clonal raider ant</name>
    <name type="synonym">Cerapachys biroi</name>
    <dbReference type="NCBI Taxonomy" id="2015173"/>
    <lineage>
        <taxon>Eukaryota</taxon>
        <taxon>Metazoa</taxon>
        <taxon>Ecdysozoa</taxon>
        <taxon>Arthropoda</taxon>
        <taxon>Hexapoda</taxon>
        <taxon>Insecta</taxon>
        <taxon>Pterygota</taxon>
        <taxon>Neoptera</taxon>
        <taxon>Endopterygota</taxon>
        <taxon>Hymenoptera</taxon>
        <taxon>Apocrita</taxon>
        <taxon>Aculeata</taxon>
        <taxon>Formicoidea</taxon>
        <taxon>Formicidae</taxon>
        <taxon>Dorylinae</taxon>
        <taxon>Ooceraea</taxon>
    </lineage>
</organism>
<feature type="compositionally biased region" description="Polar residues" evidence="1">
    <location>
        <begin position="1"/>
        <end position="13"/>
    </location>
</feature>
<dbReference type="AlphaFoldDB" id="A0A026WQP1"/>
<evidence type="ECO:0000256" key="1">
    <source>
        <dbReference type="SAM" id="MobiDB-lite"/>
    </source>
</evidence>
<feature type="region of interest" description="Disordered" evidence="1">
    <location>
        <begin position="69"/>
        <end position="124"/>
    </location>
</feature>
<reference evidence="2 3" key="1">
    <citation type="journal article" date="2014" name="Curr. Biol.">
        <title>The genome of the clonal raider ant Cerapachys biroi.</title>
        <authorList>
            <person name="Oxley P.R."/>
            <person name="Ji L."/>
            <person name="Fetter-Pruneda I."/>
            <person name="McKenzie S.K."/>
            <person name="Li C."/>
            <person name="Hu H."/>
            <person name="Zhang G."/>
            <person name="Kronauer D.J."/>
        </authorList>
    </citation>
    <scope>NUCLEOTIDE SEQUENCE [LARGE SCALE GENOMIC DNA]</scope>
</reference>
<proteinExistence type="predicted"/>
<dbReference type="STRING" id="2015173.A0A026WQP1"/>
<dbReference type="EMBL" id="KK107128">
    <property type="protein sequence ID" value="EZA58345.1"/>
    <property type="molecule type" value="Genomic_DNA"/>
</dbReference>
<gene>
    <name evidence="2" type="ORF">X777_01302</name>
</gene>
<name>A0A026WQP1_OOCBI</name>